<dbReference type="AlphaFoldDB" id="A0A0A8Z793"/>
<proteinExistence type="predicted"/>
<name>A0A0A8Z793_ARUDO</name>
<evidence type="ECO:0000313" key="1">
    <source>
        <dbReference type="EMBL" id="JAD34656.1"/>
    </source>
</evidence>
<accession>A0A0A8Z793</accession>
<sequence>MDDQVNVHEATVHPPSKHAGELRIFVLERREKMVLYKSSHLASPRRQ</sequence>
<reference evidence="1" key="2">
    <citation type="journal article" date="2015" name="Data Brief">
        <title>Shoot transcriptome of the giant reed, Arundo donax.</title>
        <authorList>
            <person name="Barrero R.A."/>
            <person name="Guerrero F.D."/>
            <person name="Moolhuijzen P."/>
            <person name="Goolsby J.A."/>
            <person name="Tidwell J."/>
            <person name="Bellgard S.E."/>
            <person name="Bellgard M.I."/>
        </authorList>
    </citation>
    <scope>NUCLEOTIDE SEQUENCE</scope>
    <source>
        <tissue evidence="1">Shoot tissue taken approximately 20 cm above the soil surface</tissue>
    </source>
</reference>
<protein>
    <submittedName>
        <fullName evidence="1">Uncharacterized protein</fullName>
    </submittedName>
</protein>
<reference evidence="1" key="1">
    <citation type="submission" date="2014-09" db="EMBL/GenBank/DDBJ databases">
        <authorList>
            <person name="Magalhaes I.L.F."/>
            <person name="Oliveira U."/>
            <person name="Santos F.R."/>
            <person name="Vidigal T.H.D.A."/>
            <person name="Brescovit A.D."/>
            <person name="Santos A.J."/>
        </authorList>
    </citation>
    <scope>NUCLEOTIDE SEQUENCE</scope>
    <source>
        <tissue evidence="1">Shoot tissue taken approximately 20 cm above the soil surface</tissue>
    </source>
</reference>
<dbReference type="EMBL" id="GBRH01263239">
    <property type="protein sequence ID" value="JAD34656.1"/>
    <property type="molecule type" value="Transcribed_RNA"/>
</dbReference>
<organism evidence="1">
    <name type="scientific">Arundo donax</name>
    <name type="common">Giant reed</name>
    <name type="synonym">Donax arundinaceus</name>
    <dbReference type="NCBI Taxonomy" id="35708"/>
    <lineage>
        <taxon>Eukaryota</taxon>
        <taxon>Viridiplantae</taxon>
        <taxon>Streptophyta</taxon>
        <taxon>Embryophyta</taxon>
        <taxon>Tracheophyta</taxon>
        <taxon>Spermatophyta</taxon>
        <taxon>Magnoliopsida</taxon>
        <taxon>Liliopsida</taxon>
        <taxon>Poales</taxon>
        <taxon>Poaceae</taxon>
        <taxon>PACMAD clade</taxon>
        <taxon>Arundinoideae</taxon>
        <taxon>Arundineae</taxon>
        <taxon>Arundo</taxon>
    </lineage>
</organism>